<protein>
    <recommendedName>
        <fullName evidence="2">N-acetylmuramoyl-L-alanine amidase</fullName>
        <ecNumber evidence="2">3.5.1.28</ecNumber>
    </recommendedName>
</protein>
<comment type="catalytic activity">
    <reaction evidence="1">
        <text>Hydrolyzes the link between N-acetylmuramoyl residues and L-amino acid residues in certain cell-wall glycopeptides.</text>
        <dbReference type="EC" id="3.5.1.28"/>
    </reaction>
</comment>
<dbReference type="Pfam" id="PF01510">
    <property type="entry name" value="Amidase_2"/>
    <property type="match status" value="1"/>
</dbReference>
<dbReference type="GO" id="GO:0009253">
    <property type="term" value="P:peptidoglycan catabolic process"/>
    <property type="evidence" value="ECO:0007669"/>
    <property type="project" value="InterPro"/>
</dbReference>
<organism evidence="6 7">
    <name type="scientific">Roseibium marinum</name>
    <dbReference type="NCBI Taxonomy" id="281252"/>
    <lineage>
        <taxon>Bacteria</taxon>
        <taxon>Pseudomonadati</taxon>
        <taxon>Pseudomonadota</taxon>
        <taxon>Alphaproteobacteria</taxon>
        <taxon>Hyphomicrobiales</taxon>
        <taxon>Stappiaceae</taxon>
        <taxon>Roseibium</taxon>
    </lineage>
</organism>
<dbReference type="PANTHER" id="PTHR30417:SF1">
    <property type="entry name" value="N-ACETYLMURAMOYL-L-ALANINE AMIDASE AMID"/>
    <property type="match status" value="1"/>
</dbReference>
<keyword evidence="4" id="KW-0961">Cell wall biogenesis/degradation</keyword>
<dbReference type="InterPro" id="IPR002502">
    <property type="entry name" value="Amidase_domain"/>
</dbReference>
<dbReference type="AlphaFoldDB" id="A0A2S3UJP4"/>
<sequence length="229" mass="25375">MADPKTYLFDLPGAKRPSKATIREEWYPGVKDYWDRSTSSRIFDAILGVRAVIIHATAGHNSSGAMSVMRDGRASWHWLVADEDEDAHGSHVWACAPEARAAWHVRNAVSDPRVNGGAKRVNHWSLGIEIVNSQKQSPLDPFSDWQVAETARIVRYCWAKYPNLSQVVSHALLDPSRRSDPGTHFPWDSFKALVLDGPAEKSVEELFPGVAALSELPSSRGIELCCTVT</sequence>
<comment type="caution">
    <text evidence="6">The sequence shown here is derived from an EMBL/GenBank/DDBJ whole genome shotgun (WGS) entry which is preliminary data.</text>
</comment>
<evidence type="ECO:0000259" key="5">
    <source>
        <dbReference type="SMART" id="SM00644"/>
    </source>
</evidence>
<name>A0A2S3UJP4_9HYPH</name>
<keyword evidence="3" id="KW-0378">Hydrolase</keyword>
<dbReference type="EC" id="3.5.1.28" evidence="2"/>
<dbReference type="GO" id="GO:0008745">
    <property type="term" value="F:N-acetylmuramoyl-L-alanine amidase activity"/>
    <property type="evidence" value="ECO:0007669"/>
    <property type="project" value="UniProtKB-EC"/>
</dbReference>
<keyword evidence="7" id="KW-1185">Reference proteome</keyword>
<dbReference type="InterPro" id="IPR036505">
    <property type="entry name" value="Amidase/PGRP_sf"/>
</dbReference>
<dbReference type="PANTHER" id="PTHR30417">
    <property type="entry name" value="N-ACETYLMURAMOYL-L-ALANINE AMIDASE AMID"/>
    <property type="match status" value="1"/>
</dbReference>
<dbReference type="SUPFAM" id="SSF55846">
    <property type="entry name" value="N-acetylmuramoyl-L-alanine amidase-like"/>
    <property type="match status" value="1"/>
</dbReference>
<dbReference type="RefSeq" id="WP_103225393.1">
    <property type="nucleotide sequence ID" value="NZ_PPCN01000019.1"/>
</dbReference>
<dbReference type="InterPro" id="IPR051206">
    <property type="entry name" value="NAMLAA_amidase_2"/>
</dbReference>
<dbReference type="GO" id="GO:0071555">
    <property type="term" value="P:cell wall organization"/>
    <property type="evidence" value="ECO:0007669"/>
    <property type="project" value="UniProtKB-KW"/>
</dbReference>
<accession>A0A2S3UJP4</accession>
<dbReference type="Gene3D" id="3.40.80.10">
    <property type="entry name" value="Peptidoglycan recognition protein-like"/>
    <property type="match status" value="1"/>
</dbReference>
<evidence type="ECO:0000256" key="4">
    <source>
        <dbReference type="ARBA" id="ARBA00023316"/>
    </source>
</evidence>
<dbReference type="OrthoDB" id="9794842at2"/>
<evidence type="ECO:0000256" key="3">
    <source>
        <dbReference type="ARBA" id="ARBA00022801"/>
    </source>
</evidence>
<evidence type="ECO:0000313" key="6">
    <source>
        <dbReference type="EMBL" id="POF27926.1"/>
    </source>
</evidence>
<evidence type="ECO:0000256" key="2">
    <source>
        <dbReference type="ARBA" id="ARBA00011901"/>
    </source>
</evidence>
<reference evidence="6 7" key="1">
    <citation type="submission" date="2018-01" db="EMBL/GenBank/DDBJ databases">
        <title>Genomic Encyclopedia of Archaeal and Bacterial Type Strains, Phase II (KMG-II): from individual species to whole genera.</title>
        <authorList>
            <person name="Goeker M."/>
        </authorList>
    </citation>
    <scope>NUCLEOTIDE SEQUENCE [LARGE SCALE GENOMIC DNA]</scope>
    <source>
        <strain evidence="6 7">DSM 17023</strain>
    </source>
</reference>
<dbReference type="GO" id="GO:0009254">
    <property type="term" value="P:peptidoglycan turnover"/>
    <property type="evidence" value="ECO:0007669"/>
    <property type="project" value="TreeGrafter"/>
</dbReference>
<evidence type="ECO:0000256" key="1">
    <source>
        <dbReference type="ARBA" id="ARBA00001561"/>
    </source>
</evidence>
<dbReference type="EMBL" id="PPCN01000019">
    <property type="protein sequence ID" value="POF27926.1"/>
    <property type="molecule type" value="Genomic_DNA"/>
</dbReference>
<dbReference type="Proteomes" id="UP000236959">
    <property type="component" value="Unassembled WGS sequence"/>
</dbReference>
<dbReference type="SMART" id="SM00644">
    <property type="entry name" value="Ami_2"/>
    <property type="match status" value="1"/>
</dbReference>
<dbReference type="CDD" id="cd06583">
    <property type="entry name" value="PGRP"/>
    <property type="match status" value="1"/>
</dbReference>
<feature type="domain" description="N-acetylmuramoyl-L-alanine amidase" evidence="5">
    <location>
        <begin position="38"/>
        <end position="182"/>
    </location>
</feature>
<evidence type="ECO:0000313" key="7">
    <source>
        <dbReference type="Proteomes" id="UP000236959"/>
    </source>
</evidence>
<proteinExistence type="predicted"/>
<gene>
    <name evidence="6" type="ORF">CLV41_1197</name>
</gene>